<dbReference type="Pfam" id="PF01936">
    <property type="entry name" value="NYN"/>
    <property type="match status" value="1"/>
</dbReference>
<dbReference type="InterPro" id="IPR021139">
    <property type="entry name" value="NYN"/>
</dbReference>
<evidence type="ECO:0000313" key="2">
    <source>
        <dbReference type="EMBL" id="QXE89174.1"/>
    </source>
</evidence>
<keyword evidence="3" id="KW-1185">Reference proteome</keyword>
<reference evidence="2 3" key="1">
    <citation type="submission" date="2021-06" db="EMBL/GenBank/DDBJ databases">
        <title>Gemonas diversity in paddy soil.</title>
        <authorList>
            <person name="Liu G."/>
        </authorList>
    </citation>
    <scope>NUCLEOTIDE SEQUENCE [LARGE SCALE GENOMIC DNA]</scope>
    <source>
        <strain evidence="2 3">RG2</strain>
    </source>
</reference>
<dbReference type="Proteomes" id="UP000683559">
    <property type="component" value="Chromosome"/>
</dbReference>
<proteinExistence type="predicted"/>
<feature type="domain" description="NYN" evidence="1">
    <location>
        <begin position="12"/>
        <end position="170"/>
    </location>
</feature>
<dbReference type="PANTHER" id="PTHR35458:SF8">
    <property type="entry name" value="SLR0650 PROTEIN"/>
    <property type="match status" value="1"/>
</dbReference>
<sequence length="178" mass="19672">MISFTYVDNSNVFIEGQRVAAVANGRSPDIYHAMNNKIFDHTWNIDYGKLHDLVCGDSTGIGCAKLWGSPPPSDTFWKKVENEGFEVTTFDKNAAGKEKKVDVAIAHQVTKDAYTKIDKGTSEIILVAGDRDFVPVIEDLVSEGFRVTVVFWNHAAQELKDAATHFVSLDGHVADLKI</sequence>
<protein>
    <submittedName>
        <fullName evidence="2">NYN domain-containing protein</fullName>
    </submittedName>
</protein>
<dbReference type="EMBL" id="CP077683">
    <property type="protein sequence ID" value="QXE89174.1"/>
    <property type="molecule type" value="Genomic_DNA"/>
</dbReference>
<dbReference type="PANTHER" id="PTHR35458">
    <property type="entry name" value="SLR0755 PROTEIN"/>
    <property type="match status" value="1"/>
</dbReference>
<evidence type="ECO:0000259" key="1">
    <source>
        <dbReference type="Pfam" id="PF01936"/>
    </source>
</evidence>
<dbReference type="RefSeq" id="WP_217285866.1">
    <property type="nucleotide sequence ID" value="NZ_CP077683.1"/>
</dbReference>
<name>A0ABX8LEN1_9BACT</name>
<dbReference type="InterPro" id="IPR047140">
    <property type="entry name" value="LabA"/>
</dbReference>
<gene>
    <name evidence="2" type="ORF">KP001_11920</name>
</gene>
<evidence type="ECO:0000313" key="3">
    <source>
        <dbReference type="Proteomes" id="UP000683559"/>
    </source>
</evidence>
<accession>A0ABX8LEN1</accession>
<organism evidence="2 3">
    <name type="scientific">Geomonas subterranea</name>
    <dbReference type="NCBI Taxonomy" id="2847989"/>
    <lineage>
        <taxon>Bacteria</taxon>
        <taxon>Pseudomonadati</taxon>
        <taxon>Thermodesulfobacteriota</taxon>
        <taxon>Desulfuromonadia</taxon>
        <taxon>Geobacterales</taxon>
        <taxon>Geobacteraceae</taxon>
        <taxon>Geomonas</taxon>
    </lineage>
</organism>